<accession>A0A426XB25</accession>
<sequence length="277" mass="30280">MVNSSAIIQAERINLLVRRKRSAVGRGIERLTPCFHNGAKITTGKAGVQQHPSIQHQLGRRSRHSVAALDLRKHERREKWDLARGGGGGGRVGKGHQVHVRRLRPSVGESAENGHARPHPQIVIADMGVMDLAGISQCRRRLVDGVEILQPADIARRTGGIRSREKGFLREAATVGSVQDVEPGRRWRRVAYLAMAGDECPPHRDGLCRRNWGPRTLDLEILLLPKRNSSIEVHPQATSSVLSPQSSPRASDPIATSHAAADLTPSLPSPLQVMPSD</sequence>
<dbReference type="AlphaFoldDB" id="A0A426XB25"/>
<reference evidence="2 3" key="1">
    <citation type="journal article" date="2014" name="Agronomy (Basel)">
        <title>A Draft Genome Sequence for Ensete ventricosum, the Drought-Tolerant Tree Against Hunger.</title>
        <authorList>
            <person name="Harrison J."/>
            <person name="Moore K.A."/>
            <person name="Paszkiewicz K."/>
            <person name="Jones T."/>
            <person name="Grant M."/>
            <person name="Ambacheew D."/>
            <person name="Muzemil S."/>
            <person name="Studholme D.J."/>
        </authorList>
    </citation>
    <scope>NUCLEOTIDE SEQUENCE [LARGE SCALE GENOMIC DNA]</scope>
</reference>
<name>A0A426XB25_ENSVE</name>
<feature type="region of interest" description="Disordered" evidence="1">
    <location>
        <begin position="235"/>
        <end position="277"/>
    </location>
</feature>
<evidence type="ECO:0000313" key="2">
    <source>
        <dbReference type="EMBL" id="RRT36662.1"/>
    </source>
</evidence>
<evidence type="ECO:0000313" key="3">
    <source>
        <dbReference type="Proteomes" id="UP000287651"/>
    </source>
</evidence>
<organism evidence="2 3">
    <name type="scientific">Ensete ventricosum</name>
    <name type="common">Abyssinian banana</name>
    <name type="synonym">Musa ensete</name>
    <dbReference type="NCBI Taxonomy" id="4639"/>
    <lineage>
        <taxon>Eukaryota</taxon>
        <taxon>Viridiplantae</taxon>
        <taxon>Streptophyta</taxon>
        <taxon>Embryophyta</taxon>
        <taxon>Tracheophyta</taxon>
        <taxon>Spermatophyta</taxon>
        <taxon>Magnoliopsida</taxon>
        <taxon>Liliopsida</taxon>
        <taxon>Zingiberales</taxon>
        <taxon>Musaceae</taxon>
        <taxon>Ensete</taxon>
    </lineage>
</organism>
<gene>
    <name evidence="2" type="ORF">B296_00043430</name>
</gene>
<comment type="caution">
    <text evidence="2">The sequence shown here is derived from an EMBL/GenBank/DDBJ whole genome shotgun (WGS) entry which is preliminary data.</text>
</comment>
<protein>
    <submittedName>
        <fullName evidence="2">Uncharacterized protein</fullName>
    </submittedName>
</protein>
<feature type="compositionally biased region" description="Polar residues" evidence="1">
    <location>
        <begin position="235"/>
        <end position="249"/>
    </location>
</feature>
<dbReference type="EMBL" id="AMZH03023296">
    <property type="protein sequence ID" value="RRT36662.1"/>
    <property type="molecule type" value="Genomic_DNA"/>
</dbReference>
<dbReference type="Proteomes" id="UP000287651">
    <property type="component" value="Unassembled WGS sequence"/>
</dbReference>
<proteinExistence type="predicted"/>
<evidence type="ECO:0000256" key="1">
    <source>
        <dbReference type="SAM" id="MobiDB-lite"/>
    </source>
</evidence>